<evidence type="ECO:0000313" key="2">
    <source>
        <dbReference type="EMBL" id="KAK4216723.1"/>
    </source>
</evidence>
<reference evidence="2" key="1">
    <citation type="journal article" date="2023" name="Mol. Phylogenet. Evol.">
        <title>Genome-scale phylogeny and comparative genomics of the fungal order Sordariales.</title>
        <authorList>
            <person name="Hensen N."/>
            <person name="Bonometti L."/>
            <person name="Westerberg I."/>
            <person name="Brannstrom I.O."/>
            <person name="Guillou S."/>
            <person name="Cros-Aarteil S."/>
            <person name="Calhoun S."/>
            <person name="Haridas S."/>
            <person name="Kuo A."/>
            <person name="Mondo S."/>
            <person name="Pangilinan J."/>
            <person name="Riley R."/>
            <person name="LaButti K."/>
            <person name="Andreopoulos B."/>
            <person name="Lipzen A."/>
            <person name="Chen C."/>
            <person name="Yan M."/>
            <person name="Daum C."/>
            <person name="Ng V."/>
            <person name="Clum A."/>
            <person name="Steindorff A."/>
            <person name="Ohm R.A."/>
            <person name="Martin F."/>
            <person name="Silar P."/>
            <person name="Natvig D.O."/>
            <person name="Lalanne C."/>
            <person name="Gautier V."/>
            <person name="Ament-Velasquez S.L."/>
            <person name="Kruys A."/>
            <person name="Hutchinson M.I."/>
            <person name="Powell A.J."/>
            <person name="Barry K."/>
            <person name="Miller A.N."/>
            <person name="Grigoriev I.V."/>
            <person name="Debuchy R."/>
            <person name="Gladieux P."/>
            <person name="Hiltunen Thoren M."/>
            <person name="Johannesson H."/>
        </authorList>
    </citation>
    <scope>NUCLEOTIDE SEQUENCE</scope>
    <source>
        <strain evidence="2">PSN293</strain>
    </source>
</reference>
<proteinExistence type="predicted"/>
<keyword evidence="3" id="KW-1185">Reference proteome</keyword>
<reference evidence="2" key="2">
    <citation type="submission" date="2023-05" db="EMBL/GenBank/DDBJ databases">
        <authorList>
            <consortium name="Lawrence Berkeley National Laboratory"/>
            <person name="Steindorff A."/>
            <person name="Hensen N."/>
            <person name="Bonometti L."/>
            <person name="Westerberg I."/>
            <person name="Brannstrom I.O."/>
            <person name="Guillou S."/>
            <person name="Cros-Aarteil S."/>
            <person name="Calhoun S."/>
            <person name="Haridas S."/>
            <person name="Kuo A."/>
            <person name="Mondo S."/>
            <person name="Pangilinan J."/>
            <person name="Riley R."/>
            <person name="Labutti K."/>
            <person name="Andreopoulos B."/>
            <person name="Lipzen A."/>
            <person name="Chen C."/>
            <person name="Yanf M."/>
            <person name="Daum C."/>
            <person name="Ng V."/>
            <person name="Clum A."/>
            <person name="Ohm R."/>
            <person name="Martin F."/>
            <person name="Silar P."/>
            <person name="Natvig D."/>
            <person name="Lalanne C."/>
            <person name="Gautier V."/>
            <person name="Ament-Velasquez S.L."/>
            <person name="Kruys A."/>
            <person name="Hutchinson M.I."/>
            <person name="Powell A.J."/>
            <person name="Barry K."/>
            <person name="Miller A.N."/>
            <person name="Grigoriev I.V."/>
            <person name="Debuchy R."/>
            <person name="Gladieux P."/>
            <person name="Thoren M.H."/>
            <person name="Johannesson H."/>
        </authorList>
    </citation>
    <scope>NUCLEOTIDE SEQUENCE</scope>
    <source>
        <strain evidence="2">PSN293</strain>
    </source>
</reference>
<evidence type="ECO:0000256" key="1">
    <source>
        <dbReference type="SAM" id="SignalP"/>
    </source>
</evidence>
<dbReference type="Pfam" id="PF17615">
    <property type="entry name" value="C166"/>
    <property type="match status" value="1"/>
</dbReference>
<gene>
    <name evidence="2" type="ORF">QBC37DRAFT_80460</name>
</gene>
<feature type="signal peptide" evidence="1">
    <location>
        <begin position="1"/>
        <end position="21"/>
    </location>
</feature>
<evidence type="ECO:0000313" key="3">
    <source>
        <dbReference type="Proteomes" id="UP001301769"/>
    </source>
</evidence>
<dbReference type="AlphaFoldDB" id="A0AAN6YCD5"/>
<accession>A0AAN6YCD5</accession>
<keyword evidence="1" id="KW-0732">Signal</keyword>
<name>A0AAN6YCD5_9PEZI</name>
<dbReference type="EMBL" id="MU858065">
    <property type="protein sequence ID" value="KAK4216723.1"/>
    <property type="molecule type" value="Genomic_DNA"/>
</dbReference>
<feature type="chain" id="PRO_5043016035" description="UVI-1 protein" evidence="1">
    <location>
        <begin position="22"/>
        <end position="205"/>
    </location>
</feature>
<sequence length="205" mass="21456">MVSLRLLVTAALAVATPLVSALPAVPTAQLTLTPQQIVDSIKTLSGKSQALQAPAQSITIVNGPLIIVGLGPFPPLITGFTDIVSTSTVFISQIMGIPPIEDEDEATAIANAFREFVRIHQALLNILIGKAGLFNTVPFIGGPVAAVLRQVEKVVDTIAFGLIDIIDVGLPKQRIQSDGNSLSSSLTICINAYEGLAINNKPKQA</sequence>
<evidence type="ECO:0008006" key="4">
    <source>
        <dbReference type="Google" id="ProtNLM"/>
    </source>
</evidence>
<protein>
    <recommendedName>
        <fullName evidence="4">UVI-1 protein</fullName>
    </recommendedName>
</protein>
<comment type="caution">
    <text evidence="2">The sequence shown here is derived from an EMBL/GenBank/DDBJ whole genome shotgun (WGS) entry which is preliminary data.</text>
</comment>
<dbReference type="Proteomes" id="UP001301769">
    <property type="component" value="Unassembled WGS sequence"/>
</dbReference>
<organism evidence="2 3">
    <name type="scientific">Rhypophila decipiens</name>
    <dbReference type="NCBI Taxonomy" id="261697"/>
    <lineage>
        <taxon>Eukaryota</taxon>
        <taxon>Fungi</taxon>
        <taxon>Dikarya</taxon>
        <taxon>Ascomycota</taxon>
        <taxon>Pezizomycotina</taxon>
        <taxon>Sordariomycetes</taxon>
        <taxon>Sordariomycetidae</taxon>
        <taxon>Sordariales</taxon>
        <taxon>Naviculisporaceae</taxon>
        <taxon>Rhypophila</taxon>
    </lineage>
</organism>